<evidence type="ECO:0000259" key="25">
    <source>
        <dbReference type="PROSITE" id="PS50042"/>
    </source>
</evidence>
<dbReference type="Gene3D" id="1.10.287.70">
    <property type="match status" value="1"/>
</dbReference>
<keyword evidence="9" id="KW-0547">Nucleotide-binding</keyword>
<evidence type="ECO:0000256" key="4">
    <source>
        <dbReference type="ARBA" id="ARBA00022475"/>
    </source>
</evidence>
<dbReference type="SMART" id="SM00100">
    <property type="entry name" value="cNMP"/>
    <property type="match status" value="1"/>
</dbReference>
<evidence type="ECO:0000256" key="1">
    <source>
        <dbReference type="ARBA" id="ARBA00000309"/>
    </source>
</evidence>
<dbReference type="CDD" id="cd00198">
    <property type="entry name" value="vWFA"/>
    <property type="match status" value="1"/>
</dbReference>
<evidence type="ECO:0000256" key="23">
    <source>
        <dbReference type="SAM" id="MobiDB-lite"/>
    </source>
</evidence>
<dbReference type="SUPFAM" id="SSF51206">
    <property type="entry name" value="cAMP-binding domain-like"/>
    <property type="match status" value="1"/>
</dbReference>
<dbReference type="FunFam" id="1.20.5.300:FF:000002">
    <property type="entry name" value="Cyclic nucleotide-gated channel alpha 3"/>
    <property type="match status" value="1"/>
</dbReference>
<keyword evidence="5" id="KW-0140">cGMP</keyword>
<comment type="catalytic activity">
    <reaction evidence="20">
        <text>Li(+)(in) = Li(+)(out)</text>
        <dbReference type="Rhea" id="RHEA:78551"/>
        <dbReference type="ChEBI" id="CHEBI:49713"/>
    </reaction>
</comment>
<keyword evidence="6" id="KW-0109">Calcium transport</keyword>
<keyword evidence="17" id="KW-0407">Ion channel</keyword>
<dbReference type="GO" id="GO:0005886">
    <property type="term" value="C:plasma membrane"/>
    <property type="evidence" value="ECO:0007669"/>
    <property type="project" value="UniProtKB-SubCell"/>
</dbReference>
<evidence type="ECO:0000256" key="3">
    <source>
        <dbReference type="ARBA" id="ARBA00022448"/>
    </source>
</evidence>
<sequence>MSSSPEGRCSDQNINQKVCHAVLIEGFQLTEEIDFKDKYATGLKCIASASASCLGAGPGSLSYRSAVAGSDNKSRAEYPQSNTRGSCDLDPNSEMEVPGSSSTISEEQPRKQEGLSDTRTDSVKQSLISSEEWLQLHGLKSNKLTLKQILSQIGFPHCEDYVMSLGRLVASRYADGLFPRIYTSEDGRVYNLTAKSELISQYMEHLTQAMESYKQRMDWLTSNSRQIFGVILEQCITIVLDFGGMLEEELSLCRDALTMVLQEQVAHIAKFNVIWVSQEPVKWQENAVPVTAPSIAAAISWVEKLPFELASSHTSRLEALLEAGKDEVIESIYYFVVGDIPEESKELLLQQALEIPCPVCTVSFNARGQGTIAFLKDLSAKTFSRFHAFAERTECVEFPAFPIKDGDSVITWNSRKLKGKLPPGAGVREDVFLIWREMEEAGSILAQIQRLVAETPKTSVATTDHGAHESNPEDAWDSEKWLQKYGLKAQKLSFYNVIADCSFRHADGVVDIKSKPENESVQTSAETNKKTVHAKYCSRFVHAPWKDGSLVHVCITKEKYTWFSERVHAVLAQIQRRIKWLQDGSQGLFGKVPSDCVYILIDTSHSMTGKLDLVKNKVIQLIQEQLKHKKKFNFVQFDAQASAWQEKLVEINEDNLKGAQAWIRDIKIGSSTNTLSALQIAFADEETQVIYLLTDGRPDQSPEMVMDQVKVFQKIPIYTISFCYNDEIANGFLKDLASLTGGEFHSYNFGCKDPYTPEAVQNEDLTLLIKEMEQGRNDLEKVQDLYSESLVMDWWYNAEKDGDKHQKEICSMVSTPEKCAKPHTDVKSSRMLKIPEDPSSQKTQRKKVLHAEPTKTSLLRSQLSTLRSSACSERRDRLSSSSSWNMPSDREMGILLTNEFPDDKSLERLTREGSQVYDQDSAGMSSATWLKIHGLAAKKLTIMDALSMAAIPHSSTYVPVLDKHVVSKVFDEVFPLAHVCNDTNKMTLINPQGVKLNIYKQKVEQAIKSYEKRLNKIVWRALSPEEKKKLDANKPMRYLENKAALNEALERLNWPISLKELSMLENEILAGKMYVQQAMELQEAVKKENYVSKALEEVRTPTKKNKSKKLDPLRGQKVIARCDENGFYFPGVVKRCVNPTHALVGFRYGDTKVVPISFITPVGGAMPCPLLQVGDYVFAKIVIPKGFDFYVPAIVIALPNQDMADDKFYTVLKCNNRREFCPRSALIKISQNKYTLSCSHINSPPIQEDSKASKRDKANHIPFISSFQTPPFRGGHLIISNKCVYICLIRYFSSEWDTLHLSLQICMNLKACPLKTVCSMNRQFDRISSCKGVNLWEPGTQRLLVPDKKAGLLLGPVHPEPESEQEISAVSSCGVNYTTSFKTKSQEGVQGGCSRLGASPDLTDGLCCLLVPGSSLLPQRVRLRAASASSGTAFEAPEPHLTFAERERGNRLLPLPAEEGPGAGACGSEQGGRCCPERRGDAPPGTGALRRAQTLVGSSPQRAGLRGSRSAASIQWHQNFDQKSCNWSAVFIMLAVHSHQFSHRSEGHLPPFAEGRVFMFLACSLYKGVKDLLCASEWEEEPRESQLKHCGRSCERDGGECVPGLVWGAALPNELGVQLLPRPDDISGSCSCFSSHLGVECDTARRWPRLAPNTPTPPGHTPRSGPRTEIWIALKTVSAGPTCHARRHRQNCRKALPWRLEDWLNPGKAPSPARVPPVITKSFTWGKRKNEQRNLLRPQWKDHAFDGVQALKLSRLIISLRAWSARHLHQEDQRPDSFLERFRGAELQEVSSRESHVQFNVGSQEPPDRGRSAWPLARNNTNTCNNSEKDDKAKKEEKEKKEEKKENPKKEEKKKDSVVMDPSSNMYYHWLTVIAVPVFYNWCLLVCRACFDELQSEHLMLWLVLDYSADILYGMDMLVRARTGFLEQGLMVMDASRLWKHYTQTLHFKLDVLSLVPTDLAYFKLGMNYPELRFNRLLKLARLFEFFDRTETRTNYPNMFRIGNLVLYILIIIHWNACIYFAISKFIGFGTDSWVYPNVSNPEYGRLSRKYIYSLYWSTLTLTTIGETPPPVKDEEYLFVVIDFLVGVLIFATIVGNVGSMISNMNASRAEFQAKIDSIKQYMQFRKVTKDLETRVIRWFDYLWANKKTVDEKEVLKSLPDKLKAEIAINVHLDTLRKVRIFQDCEAGLLVELVLKLRPAVFSPGDYICKKGDIGREMYIIKEGKLAVVAEDGITQFVVLGDGSYFGEISILNIKGSKSGNRRTANIRSIGYSDLFCLSKDDLMEALTEYPEAKKALEEKGRQILMKDNLIDEELAKAGADPKDIEEKVEHLETSLDSLQTRFARLLAEYNATQMKVKQRLSQLESQVKMGLPPDGDAPQTEASQP</sequence>
<dbReference type="InterPro" id="IPR018488">
    <property type="entry name" value="cNMP-bd_CS"/>
</dbReference>
<dbReference type="PROSITE" id="PS00889">
    <property type="entry name" value="CNMP_BINDING_2"/>
    <property type="match status" value="1"/>
</dbReference>
<dbReference type="InterPro" id="IPR014710">
    <property type="entry name" value="RmlC-like_jellyroll"/>
</dbReference>
<dbReference type="InterPro" id="IPR005821">
    <property type="entry name" value="Ion_trans_dom"/>
</dbReference>
<dbReference type="EMBL" id="VBQZ03000061">
    <property type="protein sequence ID" value="MXQ90163.1"/>
    <property type="molecule type" value="Genomic_DNA"/>
</dbReference>
<dbReference type="InterPro" id="IPR000595">
    <property type="entry name" value="cNMP-bd_dom"/>
</dbReference>
<feature type="compositionally biased region" description="Basic and acidic residues" evidence="23">
    <location>
        <begin position="107"/>
        <end position="121"/>
    </location>
</feature>
<evidence type="ECO:0000256" key="22">
    <source>
        <dbReference type="ARBA" id="ARBA00044691"/>
    </source>
</evidence>
<evidence type="ECO:0000256" key="5">
    <source>
        <dbReference type="ARBA" id="ARBA00022535"/>
    </source>
</evidence>
<dbReference type="Gene3D" id="2.60.120.10">
    <property type="entry name" value="Jelly Rolls"/>
    <property type="match status" value="1"/>
</dbReference>
<dbReference type="InterPro" id="IPR018490">
    <property type="entry name" value="cNMP-bd_dom_sf"/>
</dbReference>
<evidence type="ECO:0000256" key="13">
    <source>
        <dbReference type="ARBA" id="ARBA00023054"/>
    </source>
</evidence>
<evidence type="ECO:0008006" key="29">
    <source>
        <dbReference type="Google" id="ProtNLM"/>
    </source>
</evidence>
<dbReference type="InterPro" id="IPR032770">
    <property type="entry name" value="DUF4537"/>
</dbReference>
<dbReference type="Pfam" id="PF00520">
    <property type="entry name" value="Ion_trans"/>
    <property type="match status" value="1"/>
</dbReference>
<dbReference type="FunFam" id="2.60.120.10:FF:000002">
    <property type="entry name" value="Cyclic nucleotide gated channel alpha 1a"/>
    <property type="match status" value="1"/>
</dbReference>
<dbReference type="Gene3D" id="1.20.5.300">
    <property type="match status" value="1"/>
</dbReference>
<evidence type="ECO:0000256" key="19">
    <source>
        <dbReference type="ARBA" id="ARBA00036634"/>
    </source>
</evidence>
<feature type="region of interest" description="Disordered" evidence="23">
    <location>
        <begin position="71"/>
        <end position="121"/>
    </location>
</feature>
<keyword evidence="10" id="KW-0106">Calcium</keyword>
<keyword evidence="7" id="KW-0107">Calcium channel</keyword>
<comment type="catalytic activity">
    <reaction evidence="1">
        <text>NH4(+)(in) = NH4(+)(out)</text>
        <dbReference type="Rhea" id="RHEA:28747"/>
        <dbReference type="ChEBI" id="CHEBI:28938"/>
    </reaction>
</comment>
<proteinExistence type="predicted"/>
<dbReference type="Gene3D" id="1.10.287.630">
    <property type="entry name" value="Helix hairpin bin"/>
    <property type="match status" value="1"/>
</dbReference>
<evidence type="ECO:0000256" key="10">
    <source>
        <dbReference type="ARBA" id="ARBA00022837"/>
    </source>
</evidence>
<feature type="compositionally biased region" description="Basic and acidic residues" evidence="23">
    <location>
        <begin position="820"/>
        <end position="836"/>
    </location>
</feature>
<dbReference type="GO" id="GO:0005262">
    <property type="term" value="F:calcium channel activity"/>
    <property type="evidence" value="ECO:0007669"/>
    <property type="project" value="UniProtKB-KW"/>
</dbReference>
<keyword evidence="16" id="KW-1071">Ligand-gated ion channel</keyword>
<feature type="domain" description="Cyclic nucleotide-binding" evidence="25">
    <location>
        <begin position="2181"/>
        <end position="2295"/>
    </location>
</feature>
<protein>
    <recommendedName>
        <fullName evidence="29">VWFA domain-containing protein</fullName>
    </recommendedName>
</protein>
<dbReference type="PROSITE" id="PS50042">
    <property type="entry name" value="CNMP_BINDING_3"/>
    <property type="match status" value="1"/>
</dbReference>
<dbReference type="GO" id="GO:0030553">
    <property type="term" value="F:cGMP binding"/>
    <property type="evidence" value="ECO:0007669"/>
    <property type="project" value="UniProtKB-KW"/>
</dbReference>
<evidence type="ECO:0000256" key="24">
    <source>
        <dbReference type="SAM" id="Phobius"/>
    </source>
</evidence>
<feature type="compositionally biased region" description="Basic and acidic residues" evidence="23">
    <location>
        <begin position="1827"/>
        <end position="1857"/>
    </location>
</feature>
<dbReference type="PANTHER" id="PTHR46785:SF1">
    <property type="entry name" value="VON WILLEBRAND FACTOR A DOMAIN-CONTAINING PROTEIN 3B"/>
    <property type="match status" value="1"/>
</dbReference>
<feature type="domain" description="VWFA" evidence="26">
    <location>
        <begin position="596"/>
        <end position="772"/>
    </location>
</feature>
<dbReference type="InterPro" id="IPR036465">
    <property type="entry name" value="vWFA_dom_sf"/>
</dbReference>
<evidence type="ECO:0000256" key="11">
    <source>
        <dbReference type="ARBA" id="ARBA00022989"/>
    </source>
</evidence>
<evidence type="ECO:0000256" key="2">
    <source>
        <dbReference type="ARBA" id="ARBA00004651"/>
    </source>
</evidence>
<evidence type="ECO:0000259" key="26">
    <source>
        <dbReference type="PROSITE" id="PS50234"/>
    </source>
</evidence>
<organism evidence="27 28">
    <name type="scientific">Bos mutus</name>
    <name type="common">wild yak</name>
    <dbReference type="NCBI Taxonomy" id="72004"/>
    <lineage>
        <taxon>Eukaryota</taxon>
        <taxon>Metazoa</taxon>
        <taxon>Chordata</taxon>
        <taxon>Craniata</taxon>
        <taxon>Vertebrata</taxon>
        <taxon>Euteleostomi</taxon>
        <taxon>Mammalia</taxon>
        <taxon>Eutheria</taxon>
        <taxon>Laurasiatheria</taxon>
        <taxon>Artiodactyla</taxon>
        <taxon>Ruminantia</taxon>
        <taxon>Pecora</taxon>
        <taxon>Bovidae</taxon>
        <taxon>Bovinae</taxon>
        <taxon>Bos</taxon>
    </lineage>
</organism>
<keyword evidence="4" id="KW-1003">Cell membrane</keyword>
<dbReference type="PANTHER" id="PTHR46785">
    <property type="entry name" value="VON WILLEBRAND FACTOR A DOMAIN-CONTAINING PROTEIN 3B"/>
    <property type="match status" value="1"/>
</dbReference>
<evidence type="ECO:0000256" key="6">
    <source>
        <dbReference type="ARBA" id="ARBA00022568"/>
    </source>
</evidence>
<evidence type="ECO:0000256" key="12">
    <source>
        <dbReference type="ARBA" id="ARBA00022992"/>
    </source>
</evidence>
<keyword evidence="13" id="KW-0175">Coiled coil</keyword>
<dbReference type="Pfam" id="PF15057">
    <property type="entry name" value="DUF4537"/>
    <property type="match status" value="1"/>
</dbReference>
<dbReference type="Gene3D" id="3.40.50.410">
    <property type="entry name" value="von Willebrand factor, type A domain"/>
    <property type="match status" value="1"/>
</dbReference>
<keyword evidence="14" id="KW-0406">Ion transport</keyword>
<feature type="transmembrane region" description="Helical" evidence="24">
    <location>
        <begin position="1867"/>
        <end position="1891"/>
    </location>
</feature>
<dbReference type="Pfam" id="PF16526">
    <property type="entry name" value="CLZ"/>
    <property type="match status" value="1"/>
</dbReference>
<keyword evidence="28" id="KW-1185">Reference proteome</keyword>
<feature type="region of interest" description="Disordered" evidence="23">
    <location>
        <begin position="820"/>
        <end position="854"/>
    </location>
</feature>
<evidence type="ECO:0000256" key="15">
    <source>
        <dbReference type="ARBA" id="ARBA00023136"/>
    </source>
</evidence>
<keyword evidence="15 24" id="KW-0472">Membrane</keyword>
<dbReference type="FunFam" id="1.10.287.70:FF:000030">
    <property type="entry name" value="Cyclic nucleotide-gated channel alpha 3"/>
    <property type="match status" value="1"/>
</dbReference>
<dbReference type="InterPro" id="IPR032406">
    <property type="entry name" value="CLZ_dom"/>
</dbReference>
<evidence type="ECO:0000256" key="14">
    <source>
        <dbReference type="ARBA" id="ARBA00023065"/>
    </source>
</evidence>
<dbReference type="InterPro" id="IPR002035">
    <property type="entry name" value="VWF_A"/>
</dbReference>
<feature type="region of interest" description="Disordered" evidence="23">
    <location>
        <begin position="2365"/>
        <end position="2386"/>
    </location>
</feature>
<dbReference type="CDD" id="cd00038">
    <property type="entry name" value="CAP_ED"/>
    <property type="match status" value="1"/>
</dbReference>
<comment type="catalytic activity">
    <reaction evidence="22">
        <text>Cs(+)(in) = Cs(+)(out)</text>
        <dbReference type="Rhea" id="RHEA:78555"/>
        <dbReference type="ChEBI" id="CHEBI:49547"/>
    </reaction>
</comment>
<comment type="caution">
    <text evidence="27">The sequence shown here is derived from an EMBL/GenBank/DDBJ whole genome shotgun (WGS) entry which is preliminary data.</text>
</comment>
<feature type="region of interest" description="Disordered" evidence="23">
    <location>
        <begin position="1793"/>
        <end position="1857"/>
    </location>
</feature>
<evidence type="ECO:0000256" key="20">
    <source>
        <dbReference type="ARBA" id="ARBA00044635"/>
    </source>
</evidence>
<evidence type="ECO:0000256" key="17">
    <source>
        <dbReference type="ARBA" id="ARBA00023303"/>
    </source>
</evidence>
<comment type="subcellular location">
    <subcellularLocation>
        <location evidence="2">Cell membrane</location>
        <topology evidence="2">Multi-pass membrane protein</topology>
    </subcellularLocation>
</comment>
<dbReference type="SMART" id="SM00327">
    <property type="entry name" value="VWA"/>
    <property type="match status" value="1"/>
</dbReference>
<dbReference type="Proteomes" id="UP000322234">
    <property type="component" value="Unassembled WGS sequence"/>
</dbReference>
<evidence type="ECO:0000256" key="8">
    <source>
        <dbReference type="ARBA" id="ARBA00022692"/>
    </source>
</evidence>
<feature type="transmembrane region" description="Helical" evidence="24">
    <location>
        <begin position="2005"/>
        <end position="2023"/>
    </location>
</feature>
<dbReference type="PROSITE" id="PS50234">
    <property type="entry name" value="VWFA"/>
    <property type="match status" value="1"/>
</dbReference>
<evidence type="ECO:0000256" key="9">
    <source>
        <dbReference type="ARBA" id="ARBA00022741"/>
    </source>
</evidence>
<dbReference type="Pfam" id="PF13768">
    <property type="entry name" value="VWA_3"/>
    <property type="match status" value="2"/>
</dbReference>
<evidence type="ECO:0000256" key="16">
    <source>
        <dbReference type="ARBA" id="ARBA00023286"/>
    </source>
</evidence>
<keyword evidence="8 24" id="KW-0812">Transmembrane</keyword>
<gene>
    <name evidence="27" type="ORF">E5288_WYG017295</name>
</gene>
<accession>A0A6B0RS04</accession>
<keyword evidence="12" id="KW-0142">cGMP-binding</keyword>
<dbReference type="FunFam" id="1.10.287.630:FF:000001">
    <property type="entry name" value="Cyclic nucleotide-gated channel alpha 3"/>
    <property type="match status" value="1"/>
</dbReference>
<comment type="catalytic activity">
    <reaction evidence="18">
        <text>K(+)(in) = K(+)(out)</text>
        <dbReference type="Rhea" id="RHEA:29463"/>
        <dbReference type="ChEBI" id="CHEBI:29103"/>
    </reaction>
</comment>
<feature type="transmembrane region" description="Helical" evidence="24">
    <location>
        <begin position="2077"/>
        <end position="2099"/>
    </location>
</feature>
<keyword evidence="3" id="KW-0813">Transport</keyword>
<evidence type="ECO:0000256" key="7">
    <source>
        <dbReference type="ARBA" id="ARBA00022673"/>
    </source>
</evidence>
<keyword evidence="11 24" id="KW-1133">Transmembrane helix</keyword>
<dbReference type="SUPFAM" id="SSF81324">
    <property type="entry name" value="Voltage-gated potassium channels"/>
    <property type="match status" value="1"/>
</dbReference>
<evidence type="ECO:0000313" key="28">
    <source>
        <dbReference type="Proteomes" id="UP000322234"/>
    </source>
</evidence>
<comment type="catalytic activity">
    <reaction evidence="19">
        <text>Ca(2+)(in) = Ca(2+)(out)</text>
        <dbReference type="Rhea" id="RHEA:29671"/>
        <dbReference type="ChEBI" id="CHEBI:29108"/>
    </reaction>
</comment>
<evidence type="ECO:0000256" key="18">
    <source>
        <dbReference type="ARBA" id="ARBA00034430"/>
    </source>
</evidence>
<dbReference type="SUPFAM" id="SSF53300">
    <property type="entry name" value="vWA-like"/>
    <property type="match status" value="1"/>
</dbReference>
<dbReference type="GO" id="GO:0005223">
    <property type="term" value="F:intracellularly cGMP-activated cation channel activity"/>
    <property type="evidence" value="ECO:0007669"/>
    <property type="project" value="UniProtKB-ARBA"/>
</dbReference>
<comment type="catalytic activity">
    <reaction evidence="21">
        <text>Rb(+)(in) = Rb(+)(out)</text>
        <dbReference type="Rhea" id="RHEA:78547"/>
        <dbReference type="ChEBI" id="CHEBI:49847"/>
    </reaction>
</comment>
<reference evidence="27" key="1">
    <citation type="submission" date="2019-10" db="EMBL/GenBank/DDBJ databases">
        <title>The sequence and de novo assembly of the wild yak genome.</title>
        <authorList>
            <person name="Liu Y."/>
        </authorList>
    </citation>
    <scope>NUCLEOTIDE SEQUENCE [LARGE SCALE GENOMIC DNA]</scope>
    <source>
        <strain evidence="27">WY2019</strain>
    </source>
</reference>
<dbReference type="PROSITE" id="PS00888">
    <property type="entry name" value="CNMP_BINDING_1"/>
    <property type="match status" value="1"/>
</dbReference>
<dbReference type="Pfam" id="PF00027">
    <property type="entry name" value="cNMP_binding"/>
    <property type="match status" value="1"/>
</dbReference>
<name>A0A6B0RS04_9CETA</name>
<evidence type="ECO:0000256" key="21">
    <source>
        <dbReference type="ARBA" id="ARBA00044657"/>
    </source>
</evidence>
<evidence type="ECO:0000313" key="27">
    <source>
        <dbReference type="EMBL" id="MXQ90163.1"/>
    </source>
</evidence>